<dbReference type="AlphaFoldDB" id="A0A2V4UES5"/>
<dbReference type="RefSeq" id="WP_110923428.1">
    <property type="nucleotide sequence ID" value="NZ_QJSU01000006.1"/>
</dbReference>
<protein>
    <submittedName>
        <fullName evidence="3">Uncharacterized protein</fullName>
    </submittedName>
</protein>
<proteinExistence type="predicted"/>
<comment type="caution">
    <text evidence="3">The sequence shown here is derived from an EMBL/GenBank/DDBJ whole genome shotgun (WGS) entry which is preliminary data.</text>
</comment>
<feature type="compositionally biased region" description="Polar residues" evidence="1">
    <location>
        <begin position="248"/>
        <end position="257"/>
    </location>
</feature>
<feature type="region of interest" description="Disordered" evidence="1">
    <location>
        <begin position="239"/>
        <end position="280"/>
    </location>
</feature>
<dbReference type="OrthoDB" id="6658885at2"/>
<dbReference type="Proteomes" id="UP000247746">
    <property type="component" value="Unassembled WGS sequence"/>
</dbReference>
<organism evidence="3 4">
    <name type="scientific">Psychrobacter fozii</name>
    <dbReference type="NCBI Taxonomy" id="198480"/>
    <lineage>
        <taxon>Bacteria</taxon>
        <taxon>Pseudomonadati</taxon>
        <taxon>Pseudomonadota</taxon>
        <taxon>Gammaproteobacteria</taxon>
        <taxon>Moraxellales</taxon>
        <taxon>Moraxellaceae</taxon>
        <taxon>Psychrobacter</taxon>
    </lineage>
</organism>
<keyword evidence="4" id="KW-1185">Reference proteome</keyword>
<sequence>MSDKKTDIETDFEERLAKIANKKSRTRTNNDIYDRFISRVQSTEDDSRATGNIKTREKALDITATDTDTVFDFSNSNSLVEEETFNIDESLKIESDDTHTQLNSDHNKVMDSEAEMQSDAKATTYNDDWATQEAQIQEVVNEPAATAQNKLASSKKPLIIGIVFGSLLIAVIVAVLIFTGFLSTSTNTTMPDSENSTLNSNIEAVETAVTTNNIPAEEIESETIIDDSKPEVEPSAIETPVAAAKQGEATSESQGITPNGAKATEAPLSEAASNESQADTAISYEVFRQESQNTVYRETND</sequence>
<feature type="compositionally biased region" description="Polar residues" evidence="1">
    <location>
        <begin position="271"/>
        <end position="280"/>
    </location>
</feature>
<reference evidence="3 4" key="1">
    <citation type="submission" date="2018-06" db="EMBL/GenBank/DDBJ databases">
        <title>Genomic Encyclopedia of Type Strains, Phase III (KMG-III): the genomes of soil and plant-associated and newly described type strains.</title>
        <authorList>
            <person name="Whitman W."/>
        </authorList>
    </citation>
    <scope>NUCLEOTIDE SEQUENCE [LARGE SCALE GENOMIC DNA]</scope>
    <source>
        <strain evidence="3 4">CECT 5889</strain>
    </source>
</reference>
<evidence type="ECO:0000256" key="1">
    <source>
        <dbReference type="SAM" id="MobiDB-lite"/>
    </source>
</evidence>
<evidence type="ECO:0000256" key="2">
    <source>
        <dbReference type="SAM" id="Phobius"/>
    </source>
</evidence>
<keyword evidence="2" id="KW-0472">Membrane</keyword>
<keyword evidence="2" id="KW-1133">Transmembrane helix</keyword>
<accession>A0A2V4UES5</accession>
<feature type="transmembrane region" description="Helical" evidence="2">
    <location>
        <begin position="158"/>
        <end position="182"/>
    </location>
</feature>
<evidence type="ECO:0000313" key="4">
    <source>
        <dbReference type="Proteomes" id="UP000247746"/>
    </source>
</evidence>
<name>A0A2V4UES5_9GAMM</name>
<keyword evidence="2" id="KW-0812">Transmembrane</keyword>
<gene>
    <name evidence="3" type="ORF">DFP82_10688</name>
</gene>
<dbReference type="EMBL" id="QJSU01000006">
    <property type="protein sequence ID" value="PYE38683.1"/>
    <property type="molecule type" value="Genomic_DNA"/>
</dbReference>
<evidence type="ECO:0000313" key="3">
    <source>
        <dbReference type="EMBL" id="PYE38683.1"/>
    </source>
</evidence>